<keyword evidence="1" id="KW-0812">Transmembrane</keyword>
<feature type="transmembrane region" description="Helical" evidence="1">
    <location>
        <begin position="88"/>
        <end position="106"/>
    </location>
</feature>
<accession>A0ABV6AED9</accession>
<sequence>MAHDTKHRDLKSRMLNVGRHLVRRKNAHEWFACLAGNVAFWLLDATIQQFAIFDLLWSIVFLVRYSSRKEAAPTSWSRPEPSGSHREFIVFLIHVLIACDVATVIVDSFSSNAII</sequence>
<comment type="caution">
    <text evidence="2">The sequence shown here is derived from an EMBL/GenBank/DDBJ whole genome shotgun (WGS) entry which is preliminary data.</text>
</comment>
<evidence type="ECO:0000313" key="2">
    <source>
        <dbReference type="EMBL" id="MFB9948935.1"/>
    </source>
</evidence>
<reference evidence="2 3" key="1">
    <citation type="submission" date="2024-09" db="EMBL/GenBank/DDBJ databases">
        <authorList>
            <person name="Sun Q."/>
            <person name="Mori K."/>
        </authorList>
    </citation>
    <scope>NUCLEOTIDE SEQUENCE [LARGE SCALE GENOMIC DNA]</scope>
    <source>
        <strain evidence="2 3">TBRC 4938</strain>
    </source>
</reference>
<keyword evidence="1" id="KW-0472">Membrane</keyword>
<organism evidence="2 3">
    <name type="scientific">Rhizobium puerariae</name>
    <dbReference type="NCBI Taxonomy" id="1585791"/>
    <lineage>
        <taxon>Bacteria</taxon>
        <taxon>Pseudomonadati</taxon>
        <taxon>Pseudomonadota</taxon>
        <taxon>Alphaproteobacteria</taxon>
        <taxon>Hyphomicrobiales</taxon>
        <taxon>Rhizobiaceae</taxon>
        <taxon>Rhizobium/Agrobacterium group</taxon>
        <taxon>Rhizobium</taxon>
    </lineage>
</organism>
<evidence type="ECO:0000313" key="3">
    <source>
        <dbReference type="Proteomes" id="UP001589692"/>
    </source>
</evidence>
<feature type="transmembrane region" description="Helical" evidence="1">
    <location>
        <begin position="27"/>
        <end position="43"/>
    </location>
</feature>
<evidence type="ECO:0000256" key="1">
    <source>
        <dbReference type="SAM" id="Phobius"/>
    </source>
</evidence>
<dbReference type="EMBL" id="JBHMAA010000011">
    <property type="protein sequence ID" value="MFB9948935.1"/>
    <property type="molecule type" value="Genomic_DNA"/>
</dbReference>
<name>A0ABV6AED9_9HYPH</name>
<keyword evidence="1" id="KW-1133">Transmembrane helix</keyword>
<keyword evidence="3" id="KW-1185">Reference proteome</keyword>
<gene>
    <name evidence="2" type="ORF">ACFFP0_08755</name>
</gene>
<protein>
    <submittedName>
        <fullName evidence="2">Uncharacterized protein</fullName>
    </submittedName>
</protein>
<proteinExistence type="predicted"/>
<dbReference type="RefSeq" id="WP_377259134.1">
    <property type="nucleotide sequence ID" value="NZ_JBHMAA010000011.1"/>
</dbReference>
<dbReference type="Proteomes" id="UP001589692">
    <property type="component" value="Unassembled WGS sequence"/>
</dbReference>